<gene>
    <name evidence="1" type="ORF">LCGC14_0678300</name>
</gene>
<name>A0A0F9TWV6_9ZZZZ</name>
<dbReference type="EMBL" id="LAZR01001360">
    <property type="protein sequence ID" value="KKN45883.1"/>
    <property type="molecule type" value="Genomic_DNA"/>
</dbReference>
<sequence length="117" mass="13118">MSRPEIPITVFRSETLTQPFCLVDRRTRLGLDLTGKIVRFTVRAALDEAILISKQTGAGIVHDPDQVASPGKFTLTVPAAEHTALGAFDHRWDLWVDDELWVAPSLYDVRDSVRFGR</sequence>
<reference evidence="1" key="1">
    <citation type="journal article" date="2015" name="Nature">
        <title>Complex archaea that bridge the gap between prokaryotes and eukaryotes.</title>
        <authorList>
            <person name="Spang A."/>
            <person name="Saw J.H."/>
            <person name="Jorgensen S.L."/>
            <person name="Zaremba-Niedzwiedzka K."/>
            <person name="Martijn J."/>
            <person name="Lind A.E."/>
            <person name="van Eijk R."/>
            <person name="Schleper C."/>
            <person name="Guy L."/>
            <person name="Ettema T.J."/>
        </authorList>
    </citation>
    <scope>NUCLEOTIDE SEQUENCE</scope>
</reference>
<accession>A0A0F9TWV6</accession>
<dbReference type="AlphaFoldDB" id="A0A0F9TWV6"/>
<evidence type="ECO:0000313" key="1">
    <source>
        <dbReference type="EMBL" id="KKN45883.1"/>
    </source>
</evidence>
<proteinExistence type="predicted"/>
<organism evidence="1">
    <name type="scientific">marine sediment metagenome</name>
    <dbReference type="NCBI Taxonomy" id="412755"/>
    <lineage>
        <taxon>unclassified sequences</taxon>
        <taxon>metagenomes</taxon>
        <taxon>ecological metagenomes</taxon>
    </lineage>
</organism>
<comment type="caution">
    <text evidence="1">The sequence shown here is derived from an EMBL/GenBank/DDBJ whole genome shotgun (WGS) entry which is preliminary data.</text>
</comment>
<protein>
    <submittedName>
        <fullName evidence="1">Uncharacterized protein</fullName>
    </submittedName>
</protein>